<keyword evidence="2" id="KW-1185">Reference proteome</keyword>
<comment type="caution">
    <text evidence="1">The sequence shown here is derived from an EMBL/GenBank/DDBJ whole genome shotgun (WGS) entry which is preliminary data.</text>
</comment>
<proteinExistence type="predicted"/>
<accession>A0A5B7K4B8</accession>
<dbReference type="EMBL" id="VSRR010138888">
    <property type="protein sequence ID" value="MPD03971.1"/>
    <property type="molecule type" value="Genomic_DNA"/>
</dbReference>
<evidence type="ECO:0000313" key="2">
    <source>
        <dbReference type="Proteomes" id="UP000324222"/>
    </source>
</evidence>
<sequence length="29" mass="3450">MTRAQSHAPHVFFTPAAIKYKTHHWYLLP</sequence>
<gene>
    <name evidence="1" type="ORF">E2C01_099633</name>
</gene>
<evidence type="ECO:0000313" key="1">
    <source>
        <dbReference type="EMBL" id="MPD03971.1"/>
    </source>
</evidence>
<organism evidence="1 2">
    <name type="scientific">Portunus trituberculatus</name>
    <name type="common">Swimming crab</name>
    <name type="synonym">Neptunus trituberculatus</name>
    <dbReference type="NCBI Taxonomy" id="210409"/>
    <lineage>
        <taxon>Eukaryota</taxon>
        <taxon>Metazoa</taxon>
        <taxon>Ecdysozoa</taxon>
        <taxon>Arthropoda</taxon>
        <taxon>Crustacea</taxon>
        <taxon>Multicrustacea</taxon>
        <taxon>Malacostraca</taxon>
        <taxon>Eumalacostraca</taxon>
        <taxon>Eucarida</taxon>
        <taxon>Decapoda</taxon>
        <taxon>Pleocyemata</taxon>
        <taxon>Brachyura</taxon>
        <taxon>Eubrachyura</taxon>
        <taxon>Portunoidea</taxon>
        <taxon>Portunidae</taxon>
        <taxon>Portuninae</taxon>
        <taxon>Portunus</taxon>
    </lineage>
</organism>
<dbReference type="AlphaFoldDB" id="A0A5B7K4B8"/>
<name>A0A5B7K4B8_PORTR</name>
<protein>
    <submittedName>
        <fullName evidence="1">Uncharacterized protein</fullName>
    </submittedName>
</protein>
<dbReference type="Proteomes" id="UP000324222">
    <property type="component" value="Unassembled WGS sequence"/>
</dbReference>
<reference evidence="1 2" key="1">
    <citation type="submission" date="2019-05" db="EMBL/GenBank/DDBJ databases">
        <title>Another draft genome of Portunus trituberculatus and its Hox gene families provides insights of decapod evolution.</title>
        <authorList>
            <person name="Jeong J.-H."/>
            <person name="Song I."/>
            <person name="Kim S."/>
            <person name="Choi T."/>
            <person name="Kim D."/>
            <person name="Ryu S."/>
            <person name="Kim W."/>
        </authorList>
    </citation>
    <scope>NUCLEOTIDE SEQUENCE [LARGE SCALE GENOMIC DNA]</scope>
    <source>
        <tissue evidence="1">Muscle</tissue>
    </source>
</reference>